<sequence length="139" mass="14824">MLKSLLLSCLLLEAVAAQRFTRTQRPTPTTVAPASGTQSLYGQCGGQTYTGPRQCPPGAYCKFDGNIWYEQCVAIETDGGNPGQPSATVRTLTTVFSVGPTVVSTFITYLSPKPTTTKSAAVVTITLVPDEPCDHEYLC</sequence>
<dbReference type="Pfam" id="PF00734">
    <property type="entry name" value="CBM_1"/>
    <property type="match status" value="1"/>
</dbReference>
<feature type="chain" id="PRO_5042853826" description="CBM1 domain-containing protein" evidence="4">
    <location>
        <begin position="18"/>
        <end position="139"/>
    </location>
</feature>
<dbReference type="SMART" id="SM00236">
    <property type="entry name" value="fCBD"/>
    <property type="match status" value="1"/>
</dbReference>
<evidence type="ECO:0000256" key="4">
    <source>
        <dbReference type="SAM" id="SignalP"/>
    </source>
</evidence>
<feature type="domain" description="CBM1" evidence="5">
    <location>
        <begin position="36"/>
        <end position="73"/>
    </location>
</feature>
<dbReference type="EMBL" id="MU854389">
    <property type="protein sequence ID" value="KAK4039872.1"/>
    <property type="molecule type" value="Genomic_DNA"/>
</dbReference>
<dbReference type="InterPro" id="IPR000254">
    <property type="entry name" value="CBD"/>
</dbReference>
<dbReference type="InterPro" id="IPR035971">
    <property type="entry name" value="CBD_sf"/>
</dbReference>
<keyword evidence="3" id="KW-0624">Polysaccharide degradation</keyword>
<keyword evidence="7" id="KW-1185">Reference proteome</keyword>
<proteinExistence type="predicted"/>
<evidence type="ECO:0000256" key="1">
    <source>
        <dbReference type="ARBA" id="ARBA00022729"/>
    </source>
</evidence>
<evidence type="ECO:0000313" key="6">
    <source>
        <dbReference type="EMBL" id="KAK4039872.1"/>
    </source>
</evidence>
<feature type="signal peptide" evidence="4">
    <location>
        <begin position="1"/>
        <end position="17"/>
    </location>
</feature>
<gene>
    <name evidence="6" type="ORF">C8A01DRAFT_16177</name>
</gene>
<evidence type="ECO:0000256" key="2">
    <source>
        <dbReference type="ARBA" id="ARBA00023277"/>
    </source>
</evidence>
<evidence type="ECO:0000259" key="5">
    <source>
        <dbReference type="PROSITE" id="PS51164"/>
    </source>
</evidence>
<keyword evidence="1 4" id="KW-0732">Signal</keyword>
<protein>
    <recommendedName>
        <fullName evidence="5">CBM1 domain-containing protein</fullName>
    </recommendedName>
</protein>
<evidence type="ECO:0000256" key="3">
    <source>
        <dbReference type="ARBA" id="ARBA00023326"/>
    </source>
</evidence>
<reference evidence="7" key="1">
    <citation type="journal article" date="2023" name="Mol. Phylogenet. Evol.">
        <title>Genome-scale phylogeny and comparative genomics of the fungal order Sordariales.</title>
        <authorList>
            <person name="Hensen N."/>
            <person name="Bonometti L."/>
            <person name="Westerberg I."/>
            <person name="Brannstrom I.O."/>
            <person name="Guillou S."/>
            <person name="Cros-Aarteil S."/>
            <person name="Calhoun S."/>
            <person name="Haridas S."/>
            <person name="Kuo A."/>
            <person name="Mondo S."/>
            <person name="Pangilinan J."/>
            <person name="Riley R."/>
            <person name="LaButti K."/>
            <person name="Andreopoulos B."/>
            <person name="Lipzen A."/>
            <person name="Chen C."/>
            <person name="Yan M."/>
            <person name="Daum C."/>
            <person name="Ng V."/>
            <person name="Clum A."/>
            <person name="Steindorff A."/>
            <person name="Ohm R.A."/>
            <person name="Martin F."/>
            <person name="Silar P."/>
            <person name="Natvig D.O."/>
            <person name="Lalanne C."/>
            <person name="Gautier V."/>
            <person name="Ament-Velasquez S.L."/>
            <person name="Kruys A."/>
            <person name="Hutchinson M.I."/>
            <person name="Powell A.J."/>
            <person name="Barry K."/>
            <person name="Miller A.N."/>
            <person name="Grigoriev I.V."/>
            <person name="Debuchy R."/>
            <person name="Gladieux P."/>
            <person name="Hiltunen Thoren M."/>
            <person name="Johannesson H."/>
        </authorList>
    </citation>
    <scope>NUCLEOTIDE SEQUENCE [LARGE SCALE GENOMIC DNA]</scope>
    <source>
        <strain evidence="7">CBS 284.82</strain>
    </source>
</reference>
<dbReference type="SUPFAM" id="SSF57180">
    <property type="entry name" value="Cellulose-binding domain"/>
    <property type="match status" value="1"/>
</dbReference>
<dbReference type="GO" id="GO:0030248">
    <property type="term" value="F:cellulose binding"/>
    <property type="evidence" value="ECO:0007669"/>
    <property type="project" value="InterPro"/>
</dbReference>
<evidence type="ECO:0000313" key="7">
    <source>
        <dbReference type="Proteomes" id="UP001303115"/>
    </source>
</evidence>
<dbReference type="GO" id="GO:0000272">
    <property type="term" value="P:polysaccharide catabolic process"/>
    <property type="evidence" value="ECO:0007669"/>
    <property type="project" value="UniProtKB-KW"/>
</dbReference>
<organism evidence="6 7">
    <name type="scientific">Parachaetomium inaequale</name>
    <dbReference type="NCBI Taxonomy" id="2588326"/>
    <lineage>
        <taxon>Eukaryota</taxon>
        <taxon>Fungi</taxon>
        <taxon>Dikarya</taxon>
        <taxon>Ascomycota</taxon>
        <taxon>Pezizomycotina</taxon>
        <taxon>Sordariomycetes</taxon>
        <taxon>Sordariomycetidae</taxon>
        <taxon>Sordariales</taxon>
        <taxon>Chaetomiaceae</taxon>
        <taxon>Parachaetomium</taxon>
    </lineage>
</organism>
<accession>A0AAN6PFR3</accession>
<dbReference type="Proteomes" id="UP001303115">
    <property type="component" value="Unassembled WGS sequence"/>
</dbReference>
<dbReference type="PROSITE" id="PS00562">
    <property type="entry name" value="CBM1_1"/>
    <property type="match status" value="1"/>
</dbReference>
<name>A0AAN6PFR3_9PEZI</name>
<comment type="caution">
    <text evidence="6">The sequence shown here is derived from an EMBL/GenBank/DDBJ whole genome shotgun (WGS) entry which is preliminary data.</text>
</comment>
<dbReference type="PROSITE" id="PS51164">
    <property type="entry name" value="CBM1_2"/>
    <property type="match status" value="1"/>
</dbReference>
<dbReference type="GO" id="GO:0005576">
    <property type="term" value="C:extracellular region"/>
    <property type="evidence" value="ECO:0007669"/>
    <property type="project" value="InterPro"/>
</dbReference>
<keyword evidence="2" id="KW-0119">Carbohydrate metabolism</keyword>
<dbReference type="AlphaFoldDB" id="A0AAN6PFR3"/>